<sequence length="605" mass="69732">MFAIIPCPKEFPRNLFLRSEENKQALVHDRGGPPPLEFYRRLHSSPGKMNFGRVLYIVICSAMLFASDSEAIDDILDHSHEDPFGWTIQPSNFNLDSMYSDSKSKTQVVPDDHHPGTTPLPLSNPQEIRPQYPPASSSFQSGPFQARVESPIINAGIFSQPVHSDRQALADNRIPLENANELKIDESILDQWWESLRAYVGIHPTPNAKVREVLVTKRPVPPEFSSPSPAATRLRLGTQQDQAQRNHLNLELSLSLPSENIRNENDRMVKSSPVIMPQAKYQQRRGDAERRRKVTSLESAEISNPALTGGSHGNFPHWRPANNPTSLKIPGGYRDIPKLRFTKGVLTDHSASGSYKRQVEMVEEIFEKLQSEQLVIPEDEVDQNVQLFSGRPPTKEAEDNYHEESIELSQTTSHQKRLRRSAERYALAANRKVSIWKHRDLWYEYWKIQTGFEFRQLLPRLTCVETLEIFPMFLFYVEMITTIIPRPTGEELTLGAELALASNSFFRLFLPTASLEKEYHPLRQQIYTRTSCPSYFKMWAFLNHWLHKQRYSLLAKLIPKRKNHVYISPLLPYAPPFFKTFFNNIFYMSIDNFHLVYRGLEYPAS</sequence>
<keyword evidence="2" id="KW-1185">Reference proteome</keyword>
<gene>
    <name evidence="1" type="ORF">MJO28_013662</name>
</gene>
<name>A0ACC0DW65_9BASI</name>
<reference evidence="2" key="2">
    <citation type="journal article" date="2018" name="Mol. Plant Microbe Interact.">
        <title>Genome sequence resources for the wheat stripe rust pathogen (Puccinia striiformis f. sp. tritici) and the barley stripe rust pathogen (Puccinia striiformis f. sp. hordei).</title>
        <authorList>
            <person name="Xia C."/>
            <person name="Wang M."/>
            <person name="Yin C."/>
            <person name="Cornejo O.E."/>
            <person name="Hulbert S.H."/>
            <person name="Chen X."/>
        </authorList>
    </citation>
    <scope>NUCLEOTIDE SEQUENCE [LARGE SCALE GENOMIC DNA]</scope>
    <source>
        <strain evidence="2">93-210</strain>
    </source>
</reference>
<organism evidence="1 2">
    <name type="scientific">Puccinia striiformis f. sp. tritici</name>
    <dbReference type="NCBI Taxonomy" id="168172"/>
    <lineage>
        <taxon>Eukaryota</taxon>
        <taxon>Fungi</taxon>
        <taxon>Dikarya</taxon>
        <taxon>Basidiomycota</taxon>
        <taxon>Pucciniomycotina</taxon>
        <taxon>Pucciniomycetes</taxon>
        <taxon>Pucciniales</taxon>
        <taxon>Pucciniaceae</taxon>
        <taxon>Puccinia</taxon>
    </lineage>
</organism>
<evidence type="ECO:0000313" key="1">
    <source>
        <dbReference type="EMBL" id="KAI7940010.1"/>
    </source>
</evidence>
<dbReference type="EMBL" id="CM045878">
    <property type="protein sequence ID" value="KAI7940010.1"/>
    <property type="molecule type" value="Genomic_DNA"/>
</dbReference>
<reference evidence="1 2" key="3">
    <citation type="journal article" date="2022" name="Microbiol. Spectr.">
        <title>Folding features and dynamics of 3D genome architecture in plant fungal pathogens.</title>
        <authorList>
            <person name="Xia C."/>
        </authorList>
    </citation>
    <scope>NUCLEOTIDE SEQUENCE [LARGE SCALE GENOMIC DNA]</scope>
    <source>
        <strain evidence="1 2">93-210</strain>
    </source>
</reference>
<evidence type="ECO:0000313" key="2">
    <source>
        <dbReference type="Proteomes" id="UP001060170"/>
    </source>
</evidence>
<dbReference type="Proteomes" id="UP001060170">
    <property type="component" value="Chromosome 14"/>
</dbReference>
<comment type="caution">
    <text evidence="1">The sequence shown here is derived from an EMBL/GenBank/DDBJ whole genome shotgun (WGS) entry which is preliminary data.</text>
</comment>
<protein>
    <submittedName>
        <fullName evidence="1">Uncharacterized protein</fullName>
    </submittedName>
</protein>
<reference evidence="2" key="1">
    <citation type="journal article" date="2018" name="BMC Genomics">
        <title>Genomic insights into host adaptation between the wheat stripe rust pathogen (Puccinia striiformis f. sp. tritici) and the barley stripe rust pathogen (Puccinia striiformis f. sp. hordei).</title>
        <authorList>
            <person name="Xia C."/>
            <person name="Wang M."/>
            <person name="Yin C."/>
            <person name="Cornejo O.E."/>
            <person name="Hulbert S.H."/>
            <person name="Chen X."/>
        </authorList>
    </citation>
    <scope>NUCLEOTIDE SEQUENCE [LARGE SCALE GENOMIC DNA]</scope>
    <source>
        <strain evidence="2">93-210</strain>
    </source>
</reference>
<accession>A0ACC0DW65</accession>
<proteinExistence type="predicted"/>